<gene>
    <name evidence="1" type="ORF">FHS83_001175</name>
</gene>
<evidence type="ECO:0000313" key="2">
    <source>
        <dbReference type="Proteomes" id="UP000570514"/>
    </source>
</evidence>
<dbReference type="AlphaFoldDB" id="A0A846MY04"/>
<organism evidence="1 2">
    <name type="scientific">Rhizomicrobium palustre</name>
    <dbReference type="NCBI Taxonomy" id="189966"/>
    <lineage>
        <taxon>Bacteria</taxon>
        <taxon>Pseudomonadati</taxon>
        <taxon>Pseudomonadota</taxon>
        <taxon>Alphaproteobacteria</taxon>
        <taxon>Micropepsales</taxon>
        <taxon>Micropepsaceae</taxon>
        <taxon>Rhizomicrobium</taxon>
    </lineage>
</organism>
<keyword evidence="1" id="KW-0378">Hydrolase</keyword>
<name>A0A846MY04_9PROT</name>
<dbReference type="PANTHER" id="PTHR12725">
    <property type="entry name" value="HALOACID DEHALOGENASE-LIKE HYDROLASE"/>
    <property type="match status" value="1"/>
</dbReference>
<dbReference type="PANTHER" id="PTHR12725:SF117">
    <property type="entry name" value="HALOACID DEHALOGENASE-LIKE HYDROLASE"/>
    <property type="match status" value="1"/>
</dbReference>
<dbReference type="InterPro" id="IPR036412">
    <property type="entry name" value="HAD-like_sf"/>
</dbReference>
<dbReference type="SFLD" id="SFLDG01132">
    <property type="entry name" value="C1.5.3:_5'-Nucleotidase_Like"/>
    <property type="match status" value="1"/>
</dbReference>
<dbReference type="NCBIfam" id="TIGR01509">
    <property type="entry name" value="HAD-SF-IA-v3"/>
    <property type="match status" value="1"/>
</dbReference>
<dbReference type="GO" id="GO:0016787">
    <property type="term" value="F:hydrolase activity"/>
    <property type="evidence" value="ECO:0007669"/>
    <property type="project" value="UniProtKB-KW"/>
</dbReference>
<dbReference type="SFLD" id="SFLDG01129">
    <property type="entry name" value="C1.5:_HAD__Beta-PGM__Phosphata"/>
    <property type="match status" value="1"/>
</dbReference>
<keyword evidence="2" id="KW-1185">Reference proteome</keyword>
<dbReference type="Gene3D" id="3.40.50.1000">
    <property type="entry name" value="HAD superfamily/HAD-like"/>
    <property type="match status" value="1"/>
</dbReference>
<sequence>MDMALPDFRHVDSWIFDLDNTLYRADSNLFAEIESRMNSYIMAKLALSEAEAKALRSGYYRTYGSTLSGLIAHHNADPEDFLCYVHDIDLSGLKPEPGLAEAIEKLPGKRFVFTNGCRNHALRVLEKTGLSGLMHGIWDIRSMRFQPKPQPDAYRRILEVEGLKPERAAMFEDMAVNLLPAHDLGMTTVWIANGSAWSDQGPDAGLSSTAHIHHTIDDLGNFLQTIRL</sequence>
<reference evidence="1 2" key="1">
    <citation type="submission" date="2020-03" db="EMBL/GenBank/DDBJ databases">
        <title>Genomic Encyclopedia of Type Strains, Phase IV (KMG-IV): sequencing the most valuable type-strain genomes for metagenomic binning, comparative biology and taxonomic classification.</title>
        <authorList>
            <person name="Goeker M."/>
        </authorList>
    </citation>
    <scope>NUCLEOTIDE SEQUENCE [LARGE SCALE GENOMIC DNA]</scope>
    <source>
        <strain evidence="1 2">DSM 19867</strain>
    </source>
</reference>
<comment type="caution">
    <text evidence="1">The sequence shown here is derived from an EMBL/GenBank/DDBJ whole genome shotgun (WGS) entry which is preliminary data.</text>
</comment>
<proteinExistence type="predicted"/>
<dbReference type="Pfam" id="PF00702">
    <property type="entry name" value="Hydrolase"/>
    <property type="match status" value="1"/>
</dbReference>
<dbReference type="InterPro" id="IPR006439">
    <property type="entry name" value="HAD-SF_hydro_IA"/>
</dbReference>
<dbReference type="SFLD" id="SFLDS00003">
    <property type="entry name" value="Haloacid_Dehalogenase"/>
    <property type="match status" value="1"/>
</dbReference>
<dbReference type="NCBIfam" id="TIGR01993">
    <property type="entry name" value="Pyr-5-nucltdase"/>
    <property type="match status" value="1"/>
</dbReference>
<dbReference type="Gene3D" id="1.10.150.450">
    <property type="match status" value="1"/>
</dbReference>
<dbReference type="Proteomes" id="UP000570514">
    <property type="component" value="Unassembled WGS sequence"/>
</dbReference>
<dbReference type="InterPro" id="IPR010237">
    <property type="entry name" value="Pyr-5-nucltdase"/>
</dbReference>
<protein>
    <submittedName>
        <fullName evidence="1">Putative hydrolase of the HAD superfamily</fullName>
    </submittedName>
</protein>
<accession>A0A846MY04</accession>
<dbReference type="SUPFAM" id="SSF56784">
    <property type="entry name" value="HAD-like"/>
    <property type="match status" value="1"/>
</dbReference>
<dbReference type="EMBL" id="JAASRM010000001">
    <property type="protein sequence ID" value="NIK87857.1"/>
    <property type="molecule type" value="Genomic_DNA"/>
</dbReference>
<evidence type="ECO:0000313" key="1">
    <source>
        <dbReference type="EMBL" id="NIK87857.1"/>
    </source>
</evidence>
<dbReference type="RefSeq" id="WP_167081812.1">
    <property type="nucleotide sequence ID" value="NZ_BAAADC010000001.1"/>
</dbReference>
<dbReference type="InterPro" id="IPR023214">
    <property type="entry name" value="HAD_sf"/>
</dbReference>